<dbReference type="HOGENOM" id="CLU_2745049_0_0_1"/>
<dbReference type="PaxDb" id="3847-GLYMA12G11466.1"/>
<reference evidence="2" key="2">
    <citation type="submission" date="2018-02" db="UniProtKB">
        <authorList>
            <consortium name="EnsemblPlants"/>
        </authorList>
    </citation>
    <scope>IDENTIFICATION</scope>
    <source>
        <strain evidence="2">Williams 82</strain>
    </source>
</reference>
<organism evidence="1">
    <name type="scientific">Glycine max</name>
    <name type="common">Soybean</name>
    <name type="synonym">Glycine hispida</name>
    <dbReference type="NCBI Taxonomy" id="3847"/>
    <lineage>
        <taxon>Eukaryota</taxon>
        <taxon>Viridiplantae</taxon>
        <taxon>Streptophyta</taxon>
        <taxon>Embryophyta</taxon>
        <taxon>Tracheophyta</taxon>
        <taxon>Spermatophyta</taxon>
        <taxon>Magnoliopsida</taxon>
        <taxon>eudicotyledons</taxon>
        <taxon>Gunneridae</taxon>
        <taxon>Pentapetalae</taxon>
        <taxon>rosids</taxon>
        <taxon>fabids</taxon>
        <taxon>Fabales</taxon>
        <taxon>Fabaceae</taxon>
        <taxon>Papilionoideae</taxon>
        <taxon>50 kb inversion clade</taxon>
        <taxon>NPAAA clade</taxon>
        <taxon>indigoferoid/millettioid clade</taxon>
        <taxon>Phaseoleae</taxon>
        <taxon>Glycine</taxon>
        <taxon>Glycine subgen. Soja</taxon>
    </lineage>
</organism>
<protein>
    <submittedName>
        <fullName evidence="1 2">Uncharacterized protein</fullName>
    </submittedName>
</protein>
<dbReference type="EMBL" id="CM000845">
    <property type="protein sequence ID" value="KRH25467.1"/>
    <property type="molecule type" value="Genomic_DNA"/>
</dbReference>
<keyword evidence="3" id="KW-1185">Reference proteome</keyword>
<evidence type="ECO:0000313" key="2">
    <source>
        <dbReference type="EnsemblPlants" id="KRH25467"/>
    </source>
</evidence>
<dbReference type="AlphaFoldDB" id="K7LU30"/>
<reference evidence="1" key="3">
    <citation type="submission" date="2018-07" db="EMBL/GenBank/DDBJ databases">
        <title>WGS assembly of Glycine max.</title>
        <authorList>
            <person name="Schmutz J."/>
            <person name="Cannon S."/>
            <person name="Schlueter J."/>
            <person name="Ma J."/>
            <person name="Mitros T."/>
            <person name="Nelson W."/>
            <person name="Hyten D."/>
            <person name="Song Q."/>
            <person name="Thelen J."/>
            <person name="Cheng J."/>
            <person name="Xu D."/>
            <person name="Hellsten U."/>
            <person name="May G."/>
            <person name="Yu Y."/>
            <person name="Sakurai T."/>
            <person name="Umezawa T."/>
            <person name="Bhattacharyya M."/>
            <person name="Sandhu D."/>
            <person name="Valliyodan B."/>
            <person name="Lindquist E."/>
            <person name="Peto M."/>
            <person name="Grant D."/>
            <person name="Shu S."/>
            <person name="Goodstein D."/>
            <person name="Barry K."/>
            <person name="Futrell-Griggs M."/>
            <person name="Abernathy B."/>
            <person name="Du J."/>
            <person name="Tian Z."/>
            <person name="Zhu L."/>
            <person name="Gill N."/>
            <person name="Joshi T."/>
            <person name="Libault M."/>
            <person name="Sethuraman A."/>
            <person name="Zhang X."/>
            <person name="Shinozaki K."/>
            <person name="Nguyen H."/>
            <person name="Wing R."/>
            <person name="Cregan P."/>
            <person name="Specht J."/>
            <person name="Grimwood J."/>
            <person name="Rokhsar D."/>
            <person name="Stacey G."/>
            <person name="Shoemaker R."/>
            <person name="Jackson S."/>
        </authorList>
    </citation>
    <scope>NUCLEOTIDE SEQUENCE</scope>
    <source>
        <tissue evidence="1">Callus</tissue>
    </source>
</reference>
<dbReference type="Gramene" id="KRH25467">
    <property type="protein sequence ID" value="KRH25467"/>
    <property type="gene ID" value="GLYMA_12G105300"/>
</dbReference>
<proteinExistence type="predicted"/>
<evidence type="ECO:0000313" key="3">
    <source>
        <dbReference type="Proteomes" id="UP000008827"/>
    </source>
</evidence>
<gene>
    <name evidence="1" type="ORF">GLYMA_12G105300</name>
</gene>
<dbReference type="OrthoDB" id="1444010at2759"/>
<accession>K7LU30</accession>
<evidence type="ECO:0000313" key="1">
    <source>
        <dbReference type="EMBL" id="KRH25467.1"/>
    </source>
</evidence>
<dbReference type="InParanoid" id="K7LU30"/>
<dbReference type="Proteomes" id="UP000008827">
    <property type="component" value="Chromosome 12"/>
</dbReference>
<dbReference type="EnsemblPlants" id="KRH25467">
    <property type="protein sequence ID" value="KRH25467"/>
    <property type="gene ID" value="GLYMA_12G105300"/>
</dbReference>
<reference evidence="1 2" key="1">
    <citation type="journal article" date="2010" name="Nature">
        <title>Genome sequence of the palaeopolyploid soybean.</title>
        <authorList>
            <person name="Schmutz J."/>
            <person name="Cannon S.B."/>
            <person name="Schlueter J."/>
            <person name="Ma J."/>
            <person name="Mitros T."/>
            <person name="Nelson W."/>
            <person name="Hyten D.L."/>
            <person name="Song Q."/>
            <person name="Thelen J.J."/>
            <person name="Cheng J."/>
            <person name="Xu D."/>
            <person name="Hellsten U."/>
            <person name="May G.D."/>
            <person name="Yu Y."/>
            <person name="Sakurai T."/>
            <person name="Umezawa T."/>
            <person name="Bhattacharyya M.K."/>
            <person name="Sandhu D."/>
            <person name="Valliyodan B."/>
            <person name="Lindquist E."/>
            <person name="Peto M."/>
            <person name="Grant D."/>
            <person name="Shu S."/>
            <person name="Goodstein D."/>
            <person name="Barry K."/>
            <person name="Futrell-Griggs M."/>
            <person name="Abernathy B."/>
            <person name="Du J."/>
            <person name="Tian Z."/>
            <person name="Zhu L."/>
            <person name="Gill N."/>
            <person name="Joshi T."/>
            <person name="Libault M."/>
            <person name="Sethuraman A."/>
            <person name="Zhang X.-C."/>
            <person name="Shinozaki K."/>
            <person name="Nguyen H.T."/>
            <person name="Wing R.A."/>
            <person name="Cregan P."/>
            <person name="Specht J."/>
            <person name="Grimwood J."/>
            <person name="Rokhsar D."/>
            <person name="Stacey G."/>
            <person name="Shoemaker R.C."/>
            <person name="Jackson S.A."/>
        </authorList>
    </citation>
    <scope>NUCLEOTIDE SEQUENCE [LARGE SCALE GENOMIC DNA]</scope>
    <source>
        <strain evidence="2">cv. Williams 82</strain>
        <tissue evidence="1">Callus</tissue>
    </source>
</reference>
<sequence>MSPTTSESNIVLDNDFVDFLDAYEDAMVDNLWTESYVANMFHIPSELLILFVAESEYFTPIYNDLWGCHLY</sequence>
<name>K7LU30_SOYBN</name>